<proteinExistence type="predicted"/>
<dbReference type="Proteomes" id="UP001501266">
    <property type="component" value="Unassembled WGS sequence"/>
</dbReference>
<keyword evidence="2" id="KW-1185">Reference proteome</keyword>
<dbReference type="EMBL" id="BAAAKK010000001">
    <property type="protein sequence ID" value="GAA1418088.1"/>
    <property type="molecule type" value="Genomic_DNA"/>
</dbReference>
<dbReference type="PANTHER" id="PTHR41913">
    <property type="entry name" value="DUF1684 DOMAIN-CONTAINING PROTEIN"/>
    <property type="match status" value="1"/>
</dbReference>
<name>A0ABN1YMI3_9MICO</name>
<accession>A0ABN1YMI3</accession>
<sequence length="293" mass="31412">MDRGYGRPPTSAVLGRLAPMSDTAVTAPDDAALANLEAFRRKRDLSVRAPQGALALAATAWVSEPTTVEGVPGTWSPSPAGDGLQVTADASDEILVDGQAVDGTAIVYGHDSMTPSSVRFDDHRTAFAVGPDFHGRFALQVWDADAAQVRGFQRIDAYPYDASWVKHGTFEPVEGGVGFEYAKSRGGSLRQGVSPGRIRFEYEGAEVELLALPDGDSLQIVFADATTGDETYEVGRFLFVKPRHDGSVDLDFNRAIVPPCAMSDQFNCPLPPAGNRLSFPIRAGEQRPVFAPE</sequence>
<organism evidence="1 2">
    <name type="scientific">Agrococcus citreus</name>
    <dbReference type="NCBI Taxonomy" id="84643"/>
    <lineage>
        <taxon>Bacteria</taxon>
        <taxon>Bacillati</taxon>
        <taxon>Actinomycetota</taxon>
        <taxon>Actinomycetes</taxon>
        <taxon>Micrococcales</taxon>
        <taxon>Microbacteriaceae</taxon>
        <taxon>Agrococcus</taxon>
    </lineage>
</organism>
<comment type="caution">
    <text evidence="1">The sequence shown here is derived from an EMBL/GenBank/DDBJ whole genome shotgun (WGS) entry which is preliminary data.</text>
</comment>
<protein>
    <submittedName>
        <fullName evidence="1">DUF1684 domain-containing protein</fullName>
    </submittedName>
</protein>
<dbReference type="Pfam" id="PF07920">
    <property type="entry name" value="DUF1684"/>
    <property type="match status" value="1"/>
</dbReference>
<evidence type="ECO:0000313" key="2">
    <source>
        <dbReference type="Proteomes" id="UP001501266"/>
    </source>
</evidence>
<dbReference type="PANTHER" id="PTHR41913:SF1">
    <property type="entry name" value="DUF1684 DOMAIN-CONTAINING PROTEIN"/>
    <property type="match status" value="1"/>
</dbReference>
<evidence type="ECO:0000313" key="1">
    <source>
        <dbReference type="EMBL" id="GAA1418088.1"/>
    </source>
</evidence>
<dbReference type="InterPro" id="IPR012467">
    <property type="entry name" value="DUF1684"/>
</dbReference>
<gene>
    <name evidence="1" type="ORF">GCM10009640_03270</name>
</gene>
<reference evidence="1 2" key="1">
    <citation type="journal article" date="2019" name="Int. J. Syst. Evol. Microbiol.">
        <title>The Global Catalogue of Microorganisms (GCM) 10K type strain sequencing project: providing services to taxonomists for standard genome sequencing and annotation.</title>
        <authorList>
            <consortium name="The Broad Institute Genomics Platform"/>
            <consortium name="The Broad Institute Genome Sequencing Center for Infectious Disease"/>
            <person name="Wu L."/>
            <person name="Ma J."/>
        </authorList>
    </citation>
    <scope>NUCLEOTIDE SEQUENCE [LARGE SCALE GENOMIC DNA]</scope>
    <source>
        <strain evidence="1 2">JCM 12398</strain>
    </source>
</reference>